<keyword evidence="1" id="KW-0812">Transmembrane</keyword>
<feature type="transmembrane region" description="Helical" evidence="1">
    <location>
        <begin position="55"/>
        <end position="83"/>
    </location>
</feature>
<evidence type="ECO:0000313" key="3">
    <source>
        <dbReference type="Proteomes" id="UP000319349"/>
    </source>
</evidence>
<dbReference type="AlphaFoldDB" id="A0A514E8P8"/>
<reference evidence="2 3" key="1">
    <citation type="submission" date="2019-03" db="EMBL/GenBank/DDBJ databases">
        <title>Tal1 in Xanthomonas translucens pv. cerealis Contributes to Virulence in Bacterial Leaf Streak of Wheat.</title>
        <authorList>
            <person name="Shah S.M.A."/>
            <person name="Haq F."/>
            <person name="Ma W."/>
            <person name="Xu X."/>
            <person name="Wang S."/>
            <person name="Xu Z."/>
            <person name="Zou L."/>
            <person name="Zhu B."/>
            <person name="Chen G."/>
        </authorList>
    </citation>
    <scope>NUCLEOTIDE SEQUENCE [LARGE SCALE GENOMIC DNA]</scope>
    <source>
        <strain evidence="2 3">01</strain>
    </source>
</reference>
<dbReference type="EMBL" id="CP038228">
    <property type="protein sequence ID" value="QDI02335.1"/>
    <property type="molecule type" value="Genomic_DNA"/>
</dbReference>
<gene>
    <name evidence="2" type="ORF">E4A48_00260</name>
</gene>
<keyword evidence="1" id="KW-0472">Membrane</keyword>
<feature type="transmembrane region" description="Helical" evidence="1">
    <location>
        <begin position="104"/>
        <end position="125"/>
    </location>
</feature>
<protein>
    <submittedName>
        <fullName evidence="2">Uncharacterized protein</fullName>
    </submittedName>
</protein>
<dbReference type="Proteomes" id="UP000319349">
    <property type="component" value="Chromosome"/>
</dbReference>
<proteinExistence type="predicted"/>
<keyword evidence="3" id="KW-1185">Reference proteome</keyword>
<evidence type="ECO:0000256" key="1">
    <source>
        <dbReference type="SAM" id="Phobius"/>
    </source>
</evidence>
<sequence length="179" mass="20130">MDLDNVSRVNRGFICGLFVVVTFPTVAFLCSFFWGDGLIESAFIDRALRTSFPKSASLFIFFGLLALLISHVPLVFGILQVSMDKLAIFRDSVMWSIHKEGRPYRFGPLAMAILFSLTTIAVFVFGPVDMGIMCSSGLCISRDPWMFIISQNMLLCLVYICNGCALFWLVAYFKLRGFE</sequence>
<dbReference type="RefSeq" id="WP_142741662.1">
    <property type="nucleotide sequence ID" value="NZ_CP038228.1"/>
</dbReference>
<evidence type="ECO:0000313" key="2">
    <source>
        <dbReference type="EMBL" id="QDI02335.1"/>
    </source>
</evidence>
<feature type="transmembrane region" description="Helical" evidence="1">
    <location>
        <begin position="145"/>
        <end position="173"/>
    </location>
</feature>
<accession>A0A514E8P8</accession>
<organism evidence="2 3">
    <name type="scientific">Xanthomonas cerealis pv. cerealis</name>
    <dbReference type="NCBI Taxonomy" id="152263"/>
    <lineage>
        <taxon>Bacteria</taxon>
        <taxon>Pseudomonadati</taxon>
        <taxon>Pseudomonadota</taxon>
        <taxon>Gammaproteobacteria</taxon>
        <taxon>Lysobacterales</taxon>
        <taxon>Lysobacteraceae</taxon>
        <taxon>Xanthomonas</taxon>
        <taxon>Xanthomonas translucens group</taxon>
        <taxon>Xanthomonas cerealis</taxon>
    </lineage>
</organism>
<keyword evidence="1" id="KW-1133">Transmembrane helix</keyword>
<name>A0A514E8P8_9XANT</name>
<feature type="transmembrane region" description="Helical" evidence="1">
    <location>
        <begin position="12"/>
        <end position="35"/>
    </location>
</feature>